<dbReference type="OrthoDB" id="8566573at2"/>
<sequence>MNNWELLEIRESLLRDLAEFIEDNYYGTPAPHEYRRHELDVRLGKKLKFSSSYPQMTIRQRRASDLLLQVGLCGATEYALGTIEDEDQLKHGRERLVKMKGDLADLMRDYDNCLSEEERKLLLRQAKNNSNREESLKDSERDSLLKLVIGMAVGAYCYNPAALKNDAVSDITKDLEELGISISDDTVRKYLIQAAAKFPQARKA</sequence>
<accession>A0A1I5E9G4</accession>
<dbReference type="RefSeq" id="WP_074797996.1">
    <property type="nucleotide sequence ID" value="NZ_FOVJ01000007.1"/>
</dbReference>
<organism evidence="1 2">
    <name type="scientific">Nitrosospira briensis</name>
    <dbReference type="NCBI Taxonomy" id="35799"/>
    <lineage>
        <taxon>Bacteria</taxon>
        <taxon>Pseudomonadati</taxon>
        <taxon>Pseudomonadota</taxon>
        <taxon>Betaproteobacteria</taxon>
        <taxon>Nitrosomonadales</taxon>
        <taxon>Nitrosomonadaceae</taxon>
        <taxon>Nitrosospira</taxon>
    </lineage>
</organism>
<gene>
    <name evidence="1" type="ORF">SAMN05216386_2545</name>
</gene>
<dbReference type="AlphaFoldDB" id="A0A1I5E9G4"/>
<dbReference type="EMBL" id="FOVJ01000007">
    <property type="protein sequence ID" value="SFO07721.1"/>
    <property type="molecule type" value="Genomic_DNA"/>
</dbReference>
<dbReference type="Proteomes" id="UP000183107">
    <property type="component" value="Unassembled WGS sequence"/>
</dbReference>
<evidence type="ECO:0000313" key="1">
    <source>
        <dbReference type="EMBL" id="SFO07721.1"/>
    </source>
</evidence>
<keyword evidence="2" id="KW-1185">Reference proteome</keyword>
<proteinExistence type="predicted"/>
<evidence type="ECO:0000313" key="2">
    <source>
        <dbReference type="Proteomes" id="UP000183107"/>
    </source>
</evidence>
<protein>
    <submittedName>
        <fullName evidence="1">Uncharacterized protein</fullName>
    </submittedName>
</protein>
<reference evidence="2" key="1">
    <citation type="submission" date="2016-10" db="EMBL/GenBank/DDBJ databases">
        <authorList>
            <person name="Varghese N."/>
        </authorList>
    </citation>
    <scope>NUCLEOTIDE SEQUENCE [LARGE SCALE GENOMIC DNA]</scope>
    <source>
        <strain evidence="2">Nsp8</strain>
    </source>
</reference>
<name>A0A1I5E9G4_9PROT</name>